<dbReference type="GO" id="GO:0005543">
    <property type="term" value="F:phospholipid binding"/>
    <property type="evidence" value="ECO:0007669"/>
    <property type="project" value="TreeGrafter"/>
</dbReference>
<dbReference type="InterPro" id="IPR013606">
    <property type="entry name" value="I-BAR_dom"/>
</dbReference>
<dbReference type="PROSITE" id="PS51338">
    <property type="entry name" value="IMD"/>
    <property type="match status" value="1"/>
</dbReference>
<dbReference type="Proteomes" id="UP000663889">
    <property type="component" value="Unassembled WGS sequence"/>
</dbReference>
<proteinExistence type="predicted"/>
<evidence type="ECO:0000259" key="1">
    <source>
        <dbReference type="PROSITE" id="PS51338"/>
    </source>
</evidence>
<dbReference type="AlphaFoldDB" id="A0A814PQ82"/>
<protein>
    <recommendedName>
        <fullName evidence="1">IMD domain-containing protein</fullName>
    </recommendedName>
</protein>
<sequence>MNVIENAEKECAVLGTLFQGIVNEMKNSSSLWEDLASKANKMHIQLKSTIITFSLFLDAFQRIADLATNTKGATREIGTALTRLILRHKSIEQKLKSFTSSLVETFIQPLNERIEEWKKSANTLDKDHAKGLKDYKKLRNELRKKATETVKLQKKCRKLPKHDILHNKLNSAIQEVSNYYGMLEEREKQALRSAMIEERSRFCTLFTLLKPVMYF</sequence>
<dbReference type="Gene3D" id="1.20.1270.60">
    <property type="entry name" value="Arfaptin homology (AH) domain/BAR domain"/>
    <property type="match status" value="1"/>
</dbReference>
<gene>
    <name evidence="2" type="ORF">SEV965_LOCUS16277</name>
</gene>
<accession>A0A814PQ82</accession>
<dbReference type="SUPFAM" id="SSF103657">
    <property type="entry name" value="BAR/IMD domain-like"/>
    <property type="match status" value="1"/>
</dbReference>
<reference evidence="2" key="1">
    <citation type="submission" date="2021-02" db="EMBL/GenBank/DDBJ databases">
        <authorList>
            <person name="Nowell W R."/>
        </authorList>
    </citation>
    <scope>NUCLEOTIDE SEQUENCE</scope>
</reference>
<dbReference type="Pfam" id="PF08397">
    <property type="entry name" value="IMD"/>
    <property type="match status" value="1"/>
</dbReference>
<name>A0A814PQ82_9BILA</name>
<dbReference type="GO" id="GO:0015629">
    <property type="term" value="C:actin cytoskeleton"/>
    <property type="evidence" value="ECO:0007669"/>
    <property type="project" value="TreeGrafter"/>
</dbReference>
<dbReference type="GO" id="GO:0030031">
    <property type="term" value="P:cell projection assembly"/>
    <property type="evidence" value="ECO:0007669"/>
    <property type="project" value="TreeGrafter"/>
</dbReference>
<dbReference type="EMBL" id="CAJNOU010000885">
    <property type="protein sequence ID" value="CAF1108979.1"/>
    <property type="molecule type" value="Genomic_DNA"/>
</dbReference>
<dbReference type="PANTHER" id="PTHR15708:SF4">
    <property type="entry name" value="FI21477P1-RELATED"/>
    <property type="match status" value="1"/>
</dbReference>
<dbReference type="GO" id="GO:0009898">
    <property type="term" value="C:cytoplasmic side of plasma membrane"/>
    <property type="evidence" value="ECO:0007669"/>
    <property type="project" value="TreeGrafter"/>
</dbReference>
<dbReference type="GO" id="GO:0003779">
    <property type="term" value="F:actin binding"/>
    <property type="evidence" value="ECO:0007669"/>
    <property type="project" value="InterPro"/>
</dbReference>
<dbReference type="PANTHER" id="PTHR15708">
    <property type="entry name" value="ACTIN BUNDLING/MISSING IN METASTASIS-RELATED"/>
    <property type="match status" value="1"/>
</dbReference>
<organism evidence="2 3">
    <name type="scientific">Rotaria sordida</name>
    <dbReference type="NCBI Taxonomy" id="392033"/>
    <lineage>
        <taxon>Eukaryota</taxon>
        <taxon>Metazoa</taxon>
        <taxon>Spiralia</taxon>
        <taxon>Gnathifera</taxon>
        <taxon>Rotifera</taxon>
        <taxon>Eurotatoria</taxon>
        <taxon>Bdelloidea</taxon>
        <taxon>Philodinida</taxon>
        <taxon>Philodinidae</taxon>
        <taxon>Rotaria</taxon>
    </lineage>
</organism>
<dbReference type="GO" id="GO:0007009">
    <property type="term" value="P:plasma membrane organization"/>
    <property type="evidence" value="ECO:0007669"/>
    <property type="project" value="InterPro"/>
</dbReference>
<dbReference type="InterPro" id="IPR027267">
    <property type="entry name" value="AH/BAR_dom_sf"/>
</dbReference>
<evidence type="ECO:0000313" key="3">
    <source>
        <dbReference type="Proteomes" id="UP000663889"/>
    </source>
</evidence>
<evidence type="ECO:0000313" key="2">
    <source>
        <dbReference type="EMBL" id="CAF1108979.1"/>
    </source>
</evidence>
<dbReference type="InterPro" id="IPR030127">
    <property type="entry name" value="MTSS1/MTSS2"/>
</dbReference>
<comment type="caution">
    <text evidence="2">The sequence shown here is derived from an EMBL/GenBank/DDBJ whole genome shotgun (WGS) entry which is preliminary data.</text>
</comment>
<feature type="domain" description="IMD" evidence="1">
    <location>
        <begin position="2"/>
        <end position="215"/>
    </location>
</feature>